<name>A0A7S3RIW1_EMIHU</name>
<evidence type="ECO:0000313" key="2">
    <source>
        <dbReference type="EMBL" id="CAE0525743.1"/>
    </source>
</evidence>
<feature type="domain" description="SnoaL-like" evidence="1">
    <location>
        <begin position="21"/>
        <end position="130"/>
    </location>
</feature>
<organism evidence="2">
    <name type="scientific">Emiliania huxleyi</name>
    <name type="common">Coccolithophore</name>
    <name type="synonym">Pontosphaera huxleyi</name>
    <dbReference type="NCBI Taxonomy" id="2903"/>
    <lineage>
        <taxon>Eukaryota</taxon>
        <taxon>Haptista</taxon>
        <taxon>Haptophyta</taxon>
        <taxon>Prymnesiophyceae</taxon>
        <taxon>Isochrysidales</taxon>
        <taxon>Noelaerhabdaceae</taxon>
        <taxon>Emiliania</taxon>
    </lineage>
</organism>
<gene>
    <name evidence="2" type="ORF">EHUX00137_LOCUS2971</name>
</gene>
<accession>A0A7S3RIW1</accession>
<dbReference type="EMBL" id="HBIR01004270">
    <property type="protein sequence ID" value="CAE0525743.1"/>
    <property type="molecule type" value="Transcribed_RNA"/>
</dbReference>
<dbReference type="SUPFAM" id="SSF54427">
    <property type="entry name" value="NTF2-like"/>
    <property type="match status" value="1"/>
</dbReference>
<dbReference type="Gene3D" id="3.10.450.50">
    <property type="match status" value="1"/>
</dbReference>
<dbReference type="AlphaFoldDB" id="A0A7S3RIW1"/>
<proteinExistence type="predicted"/>
<evidence type="ECO:0000259" key="1">
    <source>
        <dbReference type="Pfam" id="PF12680"/>
    </source>
</evidence>
<reference evidence="2" key="1">
    <citation type="submission" date="2021-01" db="EMBL/GenBank/DDBJ databases">
        <authorList>
            <person name="Corre E."/>
            <person name="Pelletier E."/>
            <person name="Niang G."/>
            <person name="Scheremetjew M."/>
            <person name="Finn R."/>
            <person name="Kale V."/>
            <person name="Holt S."/>
            <person name="Cochrane G."/>
            <person name="Meng A."/>
            <person name="Brown T."/>
            <person name="Cohen L."/>
        </authorList>
    </citation>
    <scope>NUCLEOTIDE SEQUENCE</scope>
    <source>
        <strain evidence="2">379</strain>
    </source>
</reference>
<dbReference type="Pfam" id="PF12680">
    <property type="entry name" value="SnoaL_2"/>
    <property type="match status" value="1"/>
</dbReference>
<protein>
    <recommendedName>
        <fullName evidence="1">SnoaL-like domain-containing protein</fullName>
    </recommendedName>
</protein>
<sequence>MGLCSSTAKPEPPSPVETVMQMYKSFGEGDIAAILKAGGPECVFDASDFGPNVPYRGLHKGTDAVGGFFQSLGAAWGTTPPIAFIPSDFHVEGSVVTSKVTIRHLTPSGGVLFGVETHTWTGISDGKWASLKVTDCGFHEAAFDPAASQPELLCKLAWTLFGEGKTDQIIANLMGEGAVFELFADLPEGTAVPYAGSFTEGWERPFGAMFSSWKIDDTFHFEPTSFEADGCTVVMSADIDCLTAAGRNIKGTEAHTAVVAAGPTGALTIKSWVVSGSAHHAAAFDAE</sequence>
<dbReference type="InterPro" id="IPR032710">
    <property type="entry name" value="NTF2-like_dom_sf"/>
</dbReference>
<dbReference type="InterPro" id="IPR037401">
    <property type="entry name" value="SnoaL-like"/>
</dbReference>